<sequence>MFPTQKHKERALFGVSHLDSEHFEAGERSKGGISPPPTCICFHAAVMFACGGSGGEALASRNVSSEEDNDRRQQ</sequence>
<organism evidence="1 2">
    <name type="scientific">Champsocephalus gunnari</name>
    <name type="common">Mackerel icefish</name>
    <dbReference type="NCBI Taxonomy" id="52237"/>
    <lineage>
        <taxon>Eukaryota</taxon>
        <taxon>Metazoa</taxon>
        <taxon>Chordata</taxon>
        <taxon>Craniata</taxon>
        <taxon>Vertebrata</taxon>
        <taxon>Euteleostomi</taxon>
        <taxon>Actinopterygii</taxon>
        <taxon>Neopterygii</taxon>
        <taxon>Teleostei</taxon>
        <taxon>Neoteleostei</taxon>
        <taxon>Acanthomorphata</taxon>
        <taxon>Eupercaria</taxon>
        <taxon>Perciformes</taxon>
        <taxon>Notothenioidei</taxon>
        <taxon>Channichthyidae</taxon>
        <taxon>Champsocephalus</taxon>
    </lineage>
</organism>
<protein>
    <submittedName>
        <fullName evidence="1">Uncharacterized protein</fullName>
    </submittedName>
</protein>
<gene>
    <name evidence="1" type="ORF">CgunFtcFv8_018726</name>
</gene>
<dbReference type="Proteomes" id="UP001331515">
    <property type="component" value="Unassembled WGS sequence"/>
</dbReference>
<evidence type="ECO:0000313" key="2">
    <source>
        <dbReference type="Proteomes" id="UP001331515"/>
    </source>
</evidence>
<comment type="caution">
    <text evidence="1">The sequence shown here is derived from an EMBL/GenBank/DDBJ whole genome shotgun (WGS) entry which is preliminary data.</text>
</comment>
<dbReference type="AlphaFoldDB" id="A0AAN8BXU9"/>
<keyword evidence="2" id="KW-1185">Reference proteome</keyword>
<name>A0AAN8BXU9_CHAGU</name>
<dbReference type="EMBL" id="JAURVH010001536">
    <property type="protein sequence ID" value="KAK5891478.1"/>
    <property type="molecule type" value="Genomic_DNA"/>
</dbReference>
<evidence type="ECO:0000313" key="1">
    <source>
        <dbReference type="EMBL" id="KAK5891478.1"/>
    </source>
</evidence>
<proteinExistence type="predicted"/>
<accession>A0AAN8BXU9</accession>
<reference evidence="1 2" key="1">
    <citation type="journal article" date="2023" name="Mol. Biol. Evol.">
        <title>Genomics of Secondarily Temperate Adaptation in the Only Non-Antarctic Icefish.</title>
        <authorList>
            <person name="Rivera-Colon A.G."/>
            <person name="Rayamajhi N."/>
            <person name="Minhas B.F."/>
            <person name="Madrigal G."/>
            <person name="Bilyk K.T."/>
            <person name="Yoon V."/>
            <person name="Hune M."/>
            <person name="Gregory S."/>
            <person name="Cheng C.H.C."/>
            <person name="Catchen J.M."/>
        </authorList>
    </citation>
    <scope>NUCLEOTIDE SEQUENCE [LARGE SCALE GENOMIC DNA]</scope>
    <source>
        <tissue evidence="1">White muscle</tissue>
    </source>
</reference>